<feature type="domain" description="C2H2-type" evidence="2">
    <location>
        <begin position="35"/>
        <end position="63"/>
    </location>
</feature>
<dbReference type="InterPro" id="IPR038563">
    <property type="entry name" value="Endonuclease_7_sf"/>
</dbReference>
<keyword evidence="1" id="KW-0863">Zinc-finger</keyword>
<name>A0ABQ8U183_PERAM</name>
<feature type="domain" description="C2H2-type" evidence="2">
    <location>
        <begin position="63"/>
        <end position="91"/>
    </location>
</feature>
<dbReference type="EMBL" id="JAJSOF020000001">
    <property type="protein sequence ID" value="KAJ4451758.1"/>
    <property type="molecule type" value="Genomic_DNA"/>
</dbReference>
<dbReference type="PANTHER" id="PTHR31511">
    <property type="entry name" value="PROTEIN CBG23764"/>
    <property type="match status" value="1"/>
</dbReference>
<comment type="caution">
    <text evidence="3">The sequence shown here is derived from an EMBL/GenBank/DDBJ whole genome shotgun (WGS) entry which is preliminary data.</text>
</comment>
<dbReference type="SMART" id="SM00355">
    <property type="entry name" value="ZnF_C2H2"/>
    <property type="match status" value="3"/>
</dbReference>
<dbReference type="InterPro" id="IPR004211">
    <property type="entry name" value="Endonuclease_7"/>
</dbReference>
<evidence type="ECO:0000313" key="3">
    <source>
        <dbReference type="EMBL" id="KAJ4451758.1"/>
    </source>
</evidence>
<dbReference type="Gene3D" id="3.40.1800.10">
    <property type="entry name" value="His-Me finger endonucleases"/>
    <property type="match status" value="1"/>
</dbReference>
<dbReference type="InterPro" id="IPR044925">
    <property type="entry name" value="His-Me_finger_sf"/>
</dbReference>
<keyword evidence="4" id="KW-1185">Reference proteome</keyword>
<protein>
    <recommendedName>
        <fullName evidence="2">C2H2-type domain-containing protein</fullName>
    </recommendedName>
</protein>
<reference evidence="3 4" key="1">
    <citation type="journal article" date="2022" name="Allergy">
        <title>Genome assembly and annotation of Periplaneta americana reveal a comprehensive cockroach allergen profile.</title>
        <authorList>
            <person name="Wang L."/>
            <person name="Xiong Q."/>
            <person name="Saelim N."/>
            <person name="Wang L."/>
            <person name="Nong W."/>
            <person name="Wan A.T."/>
            <person name="Shi M."/>
            <person name="Liu X."/>
            <person name="Cao Q."/>
            <person name="Hui J.H.L."/>
            <person name="Sookrung N."/>
            <person name="Leung T.F."/>
            <person name="Tungtrongchitr A."/>
            <person name="Tsui S.K.W."/>
        </authorList>
    </citation>
    <scope>NUCLEOTIDE SEQUENCE [LARGE SCALE GENOMIC DNA]</scope>
    <source>
        <strain evidence="3">PWHHKU_190912</strain>
    </source>
</reference>
<dbReference type="SUPFAM" id="SSF56672">
    <property type="entry name" value="DNA/RNA polymerases"/>
    <property type="match status" value="1"/>
</dbReference>
<keyword evidence="1" id="KW-0862">Zinc</keyword>
<dbReference type="SUPFAM" id="SSF57667">
    <property type="entry name" value="beta-beta-alpha zinc fingers"/>
    <property type="match status" value="2"/>
</dbReference>
<dbReference type="SUPFAM" id="SSF54060">
    <property type="entry name" value="His-Me finger endonucleases"/>
    <property type="match status" value="1"/>
</dbReference>
<dbReference type="PROSITE" id="PS50157">
    <property type="entry name" value="ZINC_FINGER_C2H2_2"/>
    <property type="match status" value="3"/>
</dbReference>
<dbReference type="Gene3D" id="3.90.1600.10">
    <property type="entry name" value="Palm domain of DNA polymerase"/>
    <property type="match status" value="1"/>
</dbReference>
<sequence length="1287" mass="149738">MERQRFLCELCGASYTYNKDLRKHCRDKHEGSREYQCNVCRRLFTTLSNLRRHTREVHSTDNFPCDLCNASFKSVRYLKEHKSAAHVARANPPPMAPSQHDIVPQPAASPMPGPSGMADSPVAGPSHMIVEPSATTSRNQDRRLPENNDEVSAFIPIERAFNSRVRTYLASNLPPGDLLTVLESVSQNIVDKLEEVLCDFTSVKFNLFVECDFGNINNEMALHNFKTKNQAVFRNDDLKVVVRKHIEKIIKEAEDSAMKGSGWFYLNIRSLELRINKHNPLQASGFFNLPSKFRYSKSLINIRNFDKYCFKYCILSKFITSHKDLWMQYQNRPDLEIMYDWECIEFPVQLKHVSRFECRNNISINIFGLDDKHEIVPLKVVDVELEDHRDLLYLTNGDDTHYCCIDNFDAFIRPQLTKNTNQVRVCKRCFAHFSNGCEKSAEDRLKEHKNLCMYFKPLRCEIPKITHIQFDKYHHSQKVRFVIYADFESILQPISGCENNPQNSWTYRYQKHVPFSYSYLLKDSEDQYTKLRLFRGADAASHFMQSLLNDVSSIDRILNESRKPMTSLTSEQEQNFTNSTVCHICKKGNFTKENYKVRDHCHVTGIYRGSAHRNCNLSYRDQSFIPVVVHNLSSYDSHFIVKELGFDSNRIHVIPNTCEKYISFSKYIPSRYKNDSYLKLRFVDSFRFMSSSLAELAKNLPKEKFIETTKHFEDKFDLVCRKGVFPYDYITCFDNLNEDRLPPKTAFYNRLNDEIISDSDYDHAVHVWNTFEIQNLGEYSDVYLKSDTLILADVFENFREMCMQAYDLDCLYYFTAPGLAWNAMLKHTEVPLSLLTDVDMIMLIESGVRGGICQCVTRYAASNNDRCSEYNANIPHTYLYYVDANNLYGWAMSQYLPFDNFKWLSDEDIETLDVTSVSDTSEKGYILEVDLEYPGSLHALHSDLPFCAEMKCPPNSKVKKLITTLEKKVKYVVHYRALKQALEHGLKLLKIHRAIEFSQSPWLKKYIDLNNEKRKAATNNFEKDFYKLMNNAVFGKTMENIRKRIDFRLVSNAKTLEKLISKTNFVDRTIYDENLVGVHLAKTKLVFDKAMYVGMVILDMSKTLMYKFHYSIMKPFYHDRIKLCYMDTDSFIYSIETQHLYEDLKNMTKYLDTSVYPTDHPLFSLANKGTLGMMKDESAGRNIESFVGLRAKMYALNFGTSSIKKLKGIKKNVIQNEINFNDYVNCLKEGDTTYTKNRLIVSDRHNVYTICVNKKTLDRRDDKRHILPDGINTLAHGHRCLGNAGTV</sequence>
<dbReference type="InterPro" id="IPR043502">
    <property type="entry name" value="DNA/RNA_pol_sf"/>
</dbReference>
<dbReference type="PROSITE" id="PS00028">
    <property type="entry name" value="ZINC_FINGER_C2H2_1"/>
    <property type="match status" value="3"/>
</dbReference>
<evidence type="ECO:0000259" key="2">
    <source>
        <dbReference type="PROSITE" id="PS50157"/>
    </source>
</evidence>
<accession>A0ABQ8U183</accession>
<proteinExistence type="predicted"/>
<organism evidence="3 4">
    <name type="scientific">Periplaneta americana</name>
    <name type="common">American cockroach</name>
    <name type="synonym">Blatta americana</name>
    <dbReference type="NCBI Taxonomy" id="6978"/>
    <lineage>
        <taxon>Eukaryota</taxon>
        <taxon>Metazoa</taxon>
        <taxon>Ecdysozoa</taxon>
        <taxon>Arthropoda</taxon>
        <taxon>Hexapoda</taxon>
        <taxon>Insecta</taxon>
        <taxon>Pterygota</taxon>
        <taxon>Neoptera</taxon>
        <taxon>Polyneoptera</taxon>
        <taxon>Dictyoptera</taxon>
        <taxon>Blattodea</taxon>
        <taxon>Blattoidea</taxon>
        <taxon>Blattidae</taxon>
        <taxon>Blattinae</taxon>
        <taxon>Periplaneta</taxon>
    </lineage>
</organism>
<gene>
    <name evidence="3" type="ORF">ANN_03230</name>
</gene>
<dbReference type="InterPro" id="IPR023211">
    <property type="entry name" value="DNA_pol_palm_dom_sf"/>
</dbReference>
<dbReference type="Proteomes" id="UP001148838">
    <property type="component" value="Unassembled WGS sequence"/>
</dbReference>
<dbReference type="SUPFAM" id="SSF53098">
    <property type="entry name" value="Ribonuclease H-like"/>
    <property type="match status" value="1"/>
</dbReference>
<dbReference type="Pfam" id="PF02945">
    <property type="entry name" value="Endonuclease_7"/>
    <property type="match status" value="1"/>
</dbReference>
<evidence type="ECO:0000313" key="4">
    <source>
        <dbReference type="Proteomes" id="UP001148838"/>
    </source>
</evidence>
<keyword evidence="1" id="KW-0479">Metal-binding</keyword>
<dbReference type="InterPro" id="IPR013087">
    <property type="entry name" value="Znf_C2H2_type"/>
</dbReference>
<feature type="domain" description="C2H2-type" evidence="2">
    <location>
        <begin position="6"/>
        <end position="34"/>
    </location>
</feature>
<dbReference type="InterPro" id="IPR012337">
    <property type="entry name" value="RNaseH-like_sf"/>
</dbReference>
<evidence type="ECO:0000256" key="1">
    <source>
        <dbReference type="PROSITE-ProRule" id="PRU00042"/>
    </source>
</evidence>
<dbReference type="InterPro" id="IPR036236">
    <property type="entry name" value="Znf_C2H2_sf"/>
</dbReference>
<dbReference type="Pfam" id="PF13912">
    <property type="entry name" value="zf-C2H2_6"/>
    <property type="match status" value="2"/>
</dbReference>
<dbReference type="Gene3D" id="3.30.160.60">
    <property type="entry name" value="Classic Zinc Finger"/>
    <property type="match status" value="1"/>
</dbReference>
<dbReference type="PANTHER" id="PTHR31511:SF12">
    <property type="entry name" value="RHO TERMINATION FACTOR N-TERMINAL DOMAIN-CONTAINING PROTEIN"/>
    <property type="match status" value="1"/>
</dbReference>